<dbReference type="AlphaFoldDB" id="A0A9W4H3A4"/>
<dbReference type="EMBL" id="CAJVAX010000018">
    <property type="protein sequence ID" value="CAG7647409.1"/>
    <property type="molecule type" value="Genomic_DNA"/>
</dbReference>
<accession>A0A9W4H3A4</accession>
<dbReference type="Proteomes" id="UP001153328">
    <property type="component" value="Unassembled WGS sequence"/>
</dbReference>
<gene>
    <name evidence="1" type="ORF">SBRY_40660</name>
</gene>
<proteinExistence type="predicted"/>
<evidence type="ECO:0000313" key="1">
    <source>
        <dbReference type="EMBL" id="CAG7647409.1"/>
    </source>
</evidence>
<name>A0A9W4H3A4_9ACTN</name>
<evidence type="ECO:0000313" key="2">
    <source>
        <dbReference type="Proteomes" id="UP001153328"/>
    </source>
</evidence>
<comment type="caution">
    <text evidence="1">The sequence shown here is derived from an EMBL/GenBank/DDBJ whole genome shotgun (WGS) entry which is preliminary data.</text>
</comment>
<sequence length="58" mass="6325">MSRAGPGCFRCRRGRVGGARLKDLATRAAYLTWNVDSVQGVVDWLSQVTGSRVCLTEP</sequence>
<keyword evidence="2" id="KW-1185">Reference proteome</keyword>
<organism evidence="1 2">
    <name type="scientific">Actinacidiphila bryophytorum</name>
    <dbReference type="NCBI Taxonomy" id="1436133"/>
    <lineage>
        <taxon>Bacteria</taxon>
        <taxon>Bacillati</taxon>
        <taxon>Actinomycetota</taxon>
        <taxon>Actinomycetes</taxon>
        <taxon>Kitasatosporales</taxon>
        <taxon>Streptomycetaceae</taxon>
        <taxon>Actinacidiphila</taxon>
    </lineage>
</organism>
<reference evidence="1" key="1">
    <citation type="submission" date="2021-06" db="EMBL/GenBank/DDBJ databases">
        <authorList>
            <person name="Arsene-Ploetze F."/>
        </authorList>
    </citation>
    <scope>NUCLEOTIDE SEQUENCE</scope>
    <source>
        <strain evidence="1">SBRY1</strain>
    </source>
</reference>
<protein>
    <submittedName>
        <fullName evidence="1">Uncharacterized protein</fullName>
    </submittedName>
</protein>